<keyword evidence="2" id="KW-1185">Reference proteome</keyword>
<protein>
    <recommendedName>
        <fullName evidence="3">Retrotransposon gag domain-containing protein</fullName>
    </recommendedName>
</protein>
<dbReference type="Proteomes" id="UP000326396">
    <property type="component" value="Linkage Group LG11"/>
</dbReference>
<gene>
    <name evidence="1" type="ORF">E3N88_07290</name>
</gene>
<evidence type="ECO:0000313" key="2">
    <source>
        <dbReference type="Proteomes" id="UP000326396"/>
    </source>
</evidence>
<dbReference type="AlphaFoldDB" id="A0A5N6PR49"/>
<proteinExistence type="predicted"/>
<comment type="caution">
    <text evidence="1">The sequence shown here is derived from an EMBL/GenBank/DDBJ whole genome shotgun (WGS) entry which is preliminary data.</text>
</comment>
<reference evidence="1 2" key="1">
    <citation type="submission" date="2019-05" db="EMBL/GenBank/DDBJ databases">
        <title>Mikania micrantha, genome provides insights into the molecular mechanism of rapid growth.</title>
        <authorList>
            <person name="Liu B."/>
        </authorList>
    </citation>
    <scope>NUCLEOTIDE SEQUENCE [LARGE SCALE GENOMIC DNA]</scope>
    <source>
        <strain evidence="1">NLD-2019</strain>
        <tissue evidence="1">Leaf</tissue>
    </source>
</reference>
<dbReference type="OrthoDB" id="1934635at2759"/>
<sequence>MSAYGRDSHQHCRFAAEGNKFEQHDPRDVAEIERLQQQVCELELNQVNKDDESVTESVVWEEEDTGFHNVFGYPHQRWTPPSDPIRALGIRTNIPDFEGNMQQDVIDWLQTVERTFDLRDVPNNLKALSVEDFITQFERMRMCCGVDEDDEQIIARFLGALRSDISKVLAFVEESLPQHYTKEDDPKPLNILYPDTASNIQASYMFIPKAH</sequence>
<evidence type="ECO:0008006" key="3">
    <source>
        <dbReference type="Google" id="ProtNLM"/>
    </source>
</evidence>
<dbReference type="EMBL" id="SZYD01000003">
    <property type="protein sequence ID" value="KAD6796394.1"/>
    <property type="molecule type" value="Genomic_DNA"/>
</dbReference>
<name>A0A5N6PR49_9ASTR</name>
<accession>A0A5N6PR49</accession>
<organism evidence="1 2">
    <name type="scientific">Mikania micrantha</name>
    <name type="common">bitter vine</name>
    <dbReference type="NCBI Taxonomy" id="192012"/>
    <lineage>
        <taxon>Eukaryota</taxon>
        <taxon>Viridiplantae</taxon>
        <taxon>Streptophyta</taxon>
        <taxon>Embryophyta</taxon>
        <taxon>Tracheophyta</taxon>
        <taxon>Spermatophyta</taxon>
        <taxon>Magnoliopsida</taxon>
        <taxon>eudicotyledons</taxon>
        <taxon>Gunneridae</taxon>
        <taxon>Pentapetalae</taxon>
        <taxon>asterids</taxon>
        <taxon>campanulids</taxon>
        <taxon>Asterales</taxon>
        <taxon>Asteraceae</taxon>
        <taxon>Asteroideae</taxon>
        <taxon>Heliantheae alliance</taxon>
        <taxon>Eupatorieae</taxon>
        <taxon>Mikania</taxon>
    </lineage>
</organism>
<evidence type="ECO:0000313" key="1">
    <source>
        <dbReference type="EMBL" id="KAD6796394.1"/>
    </source>
</evidence>